<evidence type="ECO:0000256" key="7">
    <source>
        <dbReference type="PIRSR" id="PIRSR600269-50"/>
    </source>
</evidence>
<protein>
    <recommendedName>
        <fullName evidence="9">Amine oxidase</fullName>
        <ecNumber evidence="9">1.4.3.-</ecNumber>
    </recommendedName>
</protein>
<dbReference type="Pfam" id="PF02727">
    <property type="entry name" value="Cu_amine_oxidN2"/>
    <property type="match status" value="1"/>
</dbReference>
<dbReference type="FunFam" id="3.10.450.40:FF:000028">
    <property type="entry name" value="Amine oxidase"/>
    <property type="match status" value="1"/>
</dbReference>
<dbReference type="EMBL" id="MSFU01000009">
    <property type="protein sequence ID" value="PWY75610.1"/>
    <property type="molecule type" value="Genomic_DNA"/>
</dbReference>
<dbReference type="InterPro" id="IPR016182">
    <property type="entry name" value="Cu_amine_oxidase_N-reg"/>
</dbReference>
<dbReference type="Gene3D" id="3.10.450.40">
    <property type="match status" value="2"/>
</dbReference>
<evidence type="ECO:0000313" key="14">
    <source>
        <dbReference type="Proteomes" id="UP000246171"/>
    </source>
</evidence>
<dbReference type="GeneID" id="37055167"/>
<evidence type="ECO:0000256" key="1">
    <source>
        <dbReference type="ARBA" id="ARBA00001935"/>
    </source>
</evidence>
<dbReference type="Proteomes" id="UP000246171">
    <property type="component" value="Unassembled WGS sequence"/>
</dbReference>
<dbReference type="SUPFAM" id="SSF54416">
    <property type="entry name" value="Amine oxidase N-terminal region"/>
    <property type="match status" value="2"/>
</dbReference>
<proteinExistence type="inferred from homology"/>
<feature type="active site" description="Schiff-base intermediate with substrate; via topaquinone" evidence="7">
    <location>
        <position position="411"/>
    </location>
</feature>
<evidence type="ECO:0000256" key="4">
    <source>
        <dbReference type="ARBA" id="ARBA00022772"/>
    </source>
</evidence>
<evidence type="ECO:0000256" key="3">
    <source>
        <dbReference type="ARBA" id="ARBA00022723"/>
    </source>
</evidence>
<evidence type="ECO:0000256" key="2">
    <source>
        <dbReference type="ARBA" id="ARBA00007983"/>
    </source>
</evidence>
<dbReference type="PANTHER" id="PTHR10638">
    <property type="entry name" value="COPPER AMINE OXIDASE"/>
    <property type="match status" value="1"/>
</dbReference>
<dbReference type="GO" id="GO:0005886">
    <property type="term" value="C:plasma membrane"/>
    <property type="evidence" value="ECO:0007669"/>
    <property type="project" value="TreeGrafter"/>
</dbReference>
<keyword evidence="6 9" id="KW-0186">Copper</keyword>
<dbReference type="AlphaFoldDB" id="A0A317VUR3"/>
<dbReference type="SUPFAM" id="SSF49998">
    <property type="entry name" value="Amine oxidase catalytic domain"/>
    <property type="match status" value="1"/>
</dbReference>
<dbReference type="InterPro" id="IPR049948">
    <property type="entry name" value="Cu_Am_ox_TPQ-bd"/>
</dbReference>
<dbReference type="PANTHER" id="PTHR10638:SF20">
    <property type="entry name" value="AMINE OXIDASE"/>
    <property type="match status" value="1"/>
</dbReference>
<dbReference type="GO" id="GO:0005507">
    <property type="term" value="F:copper ion binding"/>
    <property type="evidence" value="ECO:0007669"/>
    <property type="project" value="InterPro"/>
</dbReference>
<gene>
    <name evidence="13" type="ORF">BO83DRAFT_397795</name>
</gene>
<accession>A0A317VUR3</accession>
<dbReference type="RefSeq" id="XP_025389140.1">
    <property type="nucleotide sequence ID" value="XM_025533205.1"/>
</dbReference>
<feature type="active site" description="Proton acceptor" evidence="7">
    <location>
        <position position="330"/>
    </location>
</feature>
<comment type="PTM">
    <text evidence="8 9">Topaquinone (TPQ) is generated by copper-dependent autoxidation of a specific tyrosyl residue.</text>
</comment>
<feature type="domain" description="Copper amine oxidase catalytic" evidence="10">
    <location>
        <begin position="307"/>
        <end position="492"/>
    </location>
</feature>
<reference evidence="13" key="1">
    <citation type="submission" date="2016-12" db="EMBL/GenBank/DDBJ databases">
        <title>The genomes of Aspergillus section Nigri reveals drivers in fungal speciation.</title>
        <authorList>
            <consortium name="DOE Joint Genome Institute"/>
            <person name="Vesth T.C."/>
            <person name="Nybo J."/>
            <person name="Theobald S."/>
            <person name="Brandl J."/>
            <person name="Frisvad J.C."/>
            <person name="Nielsen K.F."/>
            <person name="Lyhne E.K."/>
            <person name="Kogle M.E."/>
            <person name="Kuo A."/>
            <person name="Riley R."/>
            <person name="Clum A."/>
            <person name="Nolan M."/>
            <person name="Lipzen A."/>
            <person name="Salamov A."/>
            <person name="Henrissat B."/>
            <person name="Wiebenga A."/>
            <person name="De vries R.P."/>
            <person name="Grigoriev I.V."/>
            <person name="Mortensen U.H."/>
            <person name="Andersen M.R."/>
            <person name="Baker S.E."/>
        </authorList>
    </citation>
    <scope>NUCLEOTIDE SEQUENCE</scope>
    <source>
        <strain evidence="13">CBS 122712</strain>
    </source>
</reference>
<evidence type="ECO:0000259" key="12">
    <source>
        <dbReference type="Pfam" id="PF09248"/>
    </source>
</evidence>
<evidence type="ECO:0000256" key="6">
    <source>
        <dbReference type="ARBA" id="ARBA00023008"/>
    </source>
</evidence>
<evidence type="ECO:0000259" key="10">
    <source>
        <dbReference type="Pfam" id="PF01179"/>
    </source>
</evidence>
<keyword evidence="3 9" id="KW-0479">Metal-binding</keyword>
<dbReference type="VEuPathDB" id="FungiDB:BO83DRAFT_397795"/>
<evidence type="ECO:0000256" key="8">
    <source>
        <dbReference type="PIRSR" id="PIRSR600269-51"/>
    </source>
</evidence>
<dbReference type="InterPro" id="IPR015800">
    <property type="entry name" value="Cu_amine_oxidase_N2"/>
</dbReference>
<feature type="modified residue" description="2',4',5'-topaquinone" evidence="8">
    <location>
        <position position="411"/>
    </location>
</feature>
<dbReference type="InterPro" id="IPR000269">
    <property type="entry name" value="Cu_amine_oxidase"/>
</dbReference>
<evidence type="ECO:0000256" key="9">
    <source>
        <dbReference type="RuleBase" id="RU000672"/>
    </source>
</evidence>
<dbReference type="Gene3D" id="2.70.98.20">
    <property type="entry name" value="Copper amine oxidase, catalytic domain"/>
    <property type="match status" value="2"/>
</dbReference>
<dbReference type="InterPro" id="IPR015798">
    <property type="entry name" value="Cu_amine_oxidase_C"/>
</dbReference>
<comment type="similarity">
    <text evidence="2 9">Belongs to the copper/topaquinone oxidase family.</text>
</comment>
<keyword evidence="4 7" id="KW-0801">TPQ</keyword>
<evidence type="ECO:0000256" key="5">
    <source>
        <dbReference type="ARBA" id="ARBA00023002"/>
    </source>
</evidence>
<keyword evidence="5 9" id="KW-0560">Oxidoreductase</keyword>
<feature type="domain" description="Copper amine oxidase N2-terminal" evidence="11">
    <location>
        <begin position="42"/>
        <end position="118"/>
    </location>
</feature>
<dbReference type="EC" id="1.4.3.-" evidence="9"/>
<dbReference type="PROSITE" id="PS01164">
    <property type="entry name" value="COPPER_AMINE_OXID_1"/>
    <property type="match status" value="1"/>
</dbReference>
<comment type="cofactor">
    <cofactor evidence="9">
        <name>Cu cation</name>
        <dbReference type="ChEBI" id="CHEBI:23378"/>
    </cofactor>
    <text evidence="9">Contains 1 topaquinone per subunit.</text>
</comment>
<feature type="domain" description="DUF1965" evidence="12">
    <location>
        <begin position="216"/>
        <end position="273"/>
    </location>
</feature>
<dbReference type="InterPro" id="IPR036460">
    <property type="entry name" value="Cu_amine_oxidase_C_sf"/>
</dbReference>
<keyword evidence="14" id="KW-1185">Reference proteome</keyword>
<dbReference type="PRINTS" id="PR00766">
    <property type="entry name" value="CUDAOXIDASE"/>
</dbReference>
<comment type="caution">
    <text evidence="13">The sequence shown here is derived from an EMBL/GenBank/DDBJ whole genome shotgun (WGS) entry which is preliminary data.</text>
</comment>
<dbReference type="GO" id="GO:0048038">
    <property type="term" value="F:quinone binding"/>
    <property type="evidence" value="ECO:0007669"/>
    <property type="project" value="InterPro"/>
</dbReference>
<evidence type="ECO:0000259" key="11">
    <source>
        <dbReference type="Pfam" id="PF02727"/>
    </source>
</evidence>
<organism evidence="13 14">
    <name type="scientific">Aspergillus eucalypticola (strain CBS 122712 / IBT 29274)</name>
    <dbReference type="NCBI Taxonomy" id="1448314"/>
    <lineage>
        <taxon>Eukaryota</taxon>
        <taxon>Fungi</taxon>
        <taxon>Dikarya</taxon>
        <taxon>Ascomycota</taxon>
        <taxon>Pezizomycotina</taxon>
        <taxon>Eurotiomycetes</taxon>
        <taxon>Eurotiomycetidae</taxon>
        <taxon>Eurotiales</taxon>
        <taxon>Aspergillaceae</taxon>
        <taxon>Aspergillus</taxon>
        <taxon>Aspergillus subgen. Circumdati</taxon>
    </lineage>
</organism>
<dbReference type="InterPro" id="IPR015328">
    <property type="entry name" value="DUF1965"/>
</dbReference>
<dbReference type="GO" id="GO:0008131">
    <property type="term" value="F:primary methylamine oxidase activity"/>
    <property type="evidence" value="ECO:0007669"/>
    <property type="project" value="InterPro"/>
</dbReference>
<name>A0A317VUR3_ASPEC</name>
<dbReference type="GO" id="GO:0009308">
    <property type="term" value="P:amine metabolic process"/>
    <property type="evidence" value="ECO:0007669"/>
    <property type="project" value="UniProtKB-UniRule"/>
</dbReference>
<dbReference type="OrthoDB" id="3341590at2759"/>
<dbReference type="FunFam" id="3.10.450.40:FF:000018">
    <property type="entry name" value="Amine oxidase"/>
    <property type="match status" value="1"/>
</dbReference>
<sequence>MHNLQARSATLLFSGTSSNFTIIKSPNKNISGGLTEVETASVVQWLFQQPELNLTAADDAGEWDNTIFLVELTRPNKSDVLQYLDHDHPPPRRYAQVVLDVRATLDPYYAELLVGPLPITNKSTTTWVPLEYPYTRKTQGRIRNLVADHDTIYSEWLYKISASIVDITLDLFNGTVLGLNNDTIRIPGIDPLWQDDGRIIRWGTFWNLPVDDFDASSILPLGLIFKSDITGRDPSKWKLEGWLYNNIFYETTNAFRKAYYSPGFATWARTDQEGPILSEDQKQPPVMVAPSGARYALDTEQKYVTWMGLQEALSHYAETDPVQSSTAYLDSYYGFGPYTFELVKGYDCPIYATYLNTSFYESEATHTHIDSLCLFEYDADYPIQRHTNPSYVSTTKNIYLILRPVSTIGNYDYTISYTFHLDGTIGIKVRASGYIQAAHSAHSAHNTNYGYPIHSALSGSMHDHILNFKADFDILSTANSIELTSLPPSNNKNDAQHINQDARNAYGEYRGYRILPSSSSSSGGGGTNHLTIINSSTLIHAAHWSEHDIQITQHHDHESRSAYPYNNQDVYNPMINFDEYFDGEDLSQTDLVVWVNLAMHHVPTTGDLPEYGDDNCGGGGESRRTVNMVRVGFGDEDVVEEVETFGQARERMEVVVRPVEEVLWGYCSCLSLNEIPSIKGVSVAPGATPLTLTPWPAKFAAHAFVMPNTACLLTVYDTYPGLAWKDAVEHRFTITPRPSLAVAGLNC</sequence>
<comment type="cofactor">
    <cofactor evidence="1">
        <name>Cu cation</name>
        <dbReference type="ChEBI" id="CHEBI:23378"/>
    </cofactor>
</comment>
<dbReference type="Pfam" id="PF01179">
    <property type="entry name" value="Cu_amine_oxid"/>
    <property type="match status" value="1"/>
</dbReference>
<dbReference type="Pfam" id="PF09248">
    <property type="entry name" value="DUF1965"/>
    <property type="match status" value="1"/>
</dbReference>
<evidence type="ECO:0000313" key="13">
    <source>
        <dbReference type="EMBL" id="PWY75610.1"/>
    </source>
</evidence>